<organism evidence="3 4">
    <name type="scientific">Paracoccus niistensis</name>
    <dbReference type="NCBI Taxonomy" id="632935"/>
    <lineage>
        <taxon>Bacteria</taxon>
        <taxon>Pseudomonadati</taxon>
        <taxon>Pseudomonadota</taxon>
        <taxon>Alphaproteobacteria</taxon>
        <taxon>Rhodobacterales</taxon>
        <taxon>Paracoccaceae</taxon>
        <taxon>Paracoccus</taxon>
    </lineage>
</organism>
<proteinExistence type="predicted"/>
<comment type="caution">
    <text evidence="3">The sequence shown here is derived from an EMBL/GenBank/DDBJ whole genome shotgun (WGS) entry which is preliminary data.</text>
</comment>
<dbReference type="PROSITE" id="PS00134">
    <property type="entry name" value="TRYPSIN_HIS"/>
    <property type="match status" value="1"/>
</dbReference>
<evidence type="ECO:0000313" key="3">
    <source>
        <dbReference type="EMBL" id="MFC0342572.1"/>
    </source>
</evidence>
<dbReference type="InterPro" id="IPR043504">
    <property type="entry name" value="Peptidase_S1_PA_chymotrypsin"/>
</dbReference>
<dbReference type="InterPro" id="IPR001254">
    <property type="entry name" value="Trypsin_dom"/>
</dbReference>
<dbReference type="EMBL" id="JBHLWE010000080">
    <property type="protein sequence ID" value="MFC0342572.1"/>
    <property type="molecule type" value="Genomic_DNA"/>
</dbReference>
<gene>
    <name evidence="3" type="ORF">ACFFII_17705</name>
</gene>
<evidence type="ECO:0000313" key="4">
    <source>
        <dbReference type="Proteomes" id="UP001589799"/>
    </source>
</evidence>
<sequence>MEPFSTLSVGEEATPSQPSVTLEVVSDDGASAMRLTFSEVVLGEGSRLILRSAEDGAQQVITAEKAEEWSGRSAIFNGPAIEVILERSKGDTEARYEIETKTVVPRLDVEERIEALEERTGTEERASQEAICGPEDDRQPSSDRRIGRIIPVGCTGWIGEGNKLLTAGHCVDPNNPSDMDLIEFNVPDSTAAGVIKYADPKDQYKIKTETIVYQDDGDGEEGNDWAVFEVEKNTETDRLPLEAQGGFFRLSNALPRGAVRITGFGLDSTPRSRNQTQQTHNSESISVISSQENDVVVSYIADTRPGNSGSPIISLPDEGGQSDTAFGIHTNGGCDEKKGTGNLGTGFQNNELWKAAVTITEEKEVAEQK</sequence>
<dbReference type="PANTHER" id="PTHR36234:SF5">
    <property type="entry name" value="LYSYL ENDOPEPTIDASE"/>
    <property type="match status" value="1"/>
</dbReference>
<accession>A0ABV6I8M7</accession>
<feature type="compositionally biased region" description="Basic and acidic residues" evidence="1">
    <location>
        <begin position="117"/>
        <end position="127"/>
    </location>
</feature>
<evidence type="ECO:0000259" key="2">
    <source>
        <dbReference type="Pfam" id="PF00089"/>
    </source>
</evidence>
<dbReference type="InterPro" id="IPR009003">
    <property type="entry name" value="Peptidase_S1_PA"/>
</dbReference>
<feature type="region of interest" description="Disordered" evidence="1">
    <location>
        <begin position="117"/>
        <end position="144"/>
    </location>
</feature>
<keyword evidence="4" id="KW-1185">Reference proteome</keyword>
<protein>
    <submittedName>
        <fullName evidence="3">Trypsin-like serine peptidase</fullName>
        <ecNumber evidence="3">3.4.21.-</ecNumber>
    </submittedName>
</protein>
<keyword evidence="3" id="KW-0378">Hydrolase</keyword>
<evidence type="ECO:0000256" key="1">
    <source>
        <dbReference type="SAM" id="MobiDB-lite"/>
    </source>
</evidence>
<dbReference type="Gene3D" id="2.40.10.10">
    <property type="entry name" value="Trypsin-like serine proteases"/>
    <property type="match status" value="2"/>
</dbReference>
<feature type="compositionally biased region" description="Polar residues" evidence="1">
    <location>
        <begin position="269"/>
        <end position="283"/>
    </location>
</feature>
<dbReference type="EC" id="3.4.21.-" evidence="3"/>
<feature type="compositionally biased region" description="Basic and acidic residues" evidence="1">
    <location>
        <begin position="135"/>
        <end position="144"/>
    </location>
</feature>
<feature type="domain" description="Peptidase S1" evidence="2">
    <location>
        <begin position="153"/>
        <end position="338"/>
    </location>
</feature>
<feature type="region of interest" description="Disordered" evidence="1">
    <location>
        <begin position="264"/>
        <end position="283"/>
    </location>
</feature>
<dbReference type="PANTHER" id="PTHR36234">
    <property type="entry name" value="LYSYL ENDOPEPTIDASE"/>
    <property type="match status" value="1"/>
</dbReference>
<dbReference type="SUPFAM" id="SSF50494">
    <property type="entry name" value="Trypsin-like serine proteases"/>
    <property type="match status" value="1"/>
</dbReference>
<reference evidence="3 4" key="1">
    <citation type="submission" date="2024-09" db="EMBL/GenBank/DDBJ databases">
        <authorList>
            <person name="Sun Q."/>
            <person name="Mori K."/>
        </authorList>
    </citation>
    <scope>NUCLEOTIDE SEQUENCE [LARGE SCALE GENOMIC DNA]</scope>
    <source>
        <strain evidence="3 4">KCTC 22789</strain>
    </source>
</reference>
<dbReference type="InterPro" id="IPR018114">
    <property type="entry name" value="TRYPSIN_HIS"/>
</dbReference>
<name>A0ABV6I8M7_9RHOB</name>
<dbReference type="Pfam" id="PF00089">
    <property type="entry name" value="Trypsin"/>
    <property type="match status" value="1"/>
</dbReference>
<dbReference type="GO" id="GO:0016787">
    <property type="term" value="F:hydrolase activity"/>
    <property type="evidence" value="ECO:0007669"/>
    <property type="project" value="UniProtKB-KW"/>
</dbReference>
<dbReference type="Proteomes" id="UP001589799">
    <property type="component" value="Unassembled WGS sequence"/>
</dbReference>